<proteinExistence type="predicted"/>
<feature type="transmembrane region" description="Helical" evidence="1">
    <location>
        <begin position="52"/>
        <end position="68"/>
    </location>
</feature>
<dbReference type="AlphaFoldDB" id="A0A0S3R9S9"/>
<feature type="non-terminal residue" evidence="2">
    <location>
        <position position="1"/>
    </location>
</feature>
<keyword evidence="3" id="KW-1185">Reference proteome</keyword>
<keyword evidence="1" id="KW-0812">Transmembrane</keyword>
<feature type="transmembrane region" description="Helical" evidence="1">
    <location>
        <begin position="20"/>
        <end position="40"/>
    </location>
</feature>
<accession>A0A0S3R9S9</accession>
<evidence type="ECO:0000256" key="1">
    <source>
        <dbReference type="SAM" id="Phobius"/>
    </source>
</evidence>
<reference evidence="2 3" key="1">
    <citation type="journal article" date="2015" name="Sci. Rep.">
        <title>The power of single molecule real-time sequencing technology in the de novo assembly of a eukaryotic genome.</title>
        <authorList>
            <person name="Sakai H."/>
            <person name="Naito K."/>
            <person name="Ogiso-Tanaka E."/>
            <person name="Takahashi Y."/>
            <person name="Iseki K."/>
            <person name="Muto C."/>
            <person name="Satou K."/>
            <person name="Teruya K."/>
            <person name="Shiroma A."/>
            <person name="Shimoji M."/>
            <person name="Hirano T."/>
            <person name="Itoh T."/>
            <person name="Kaga A."/>
            <person name="Tomooka N."/>
        </authorList>
    </citation>
    <scope>NUCLEOTIDE SEQUENCE [LARGE SCALE GENOMIC DNA]</scope>
    <source>
        <strain evidence="3">cv. Shumari</strain>
    </source>
</reference>
<dbReference type="EMBL" id="AP015034">
    <property type="protein sequence ID" value="BAT77395.1"/>
    <property type="molecule type" value="Genomic_DNA"/>
</dbReference>
<dbReference type="Proteomes" id="UP000291084">
    <property type="component" value="Chromosome 1"/>
</dbReference>
<evidence type="ECO:0000313" key="2">
    <source>
        <dbReference type="EMBL" id="BAT77395.1"/>
    </source>
</evidence>
<keyword evidence="1" id="KW-1133">Transmembrane helix</keyword>
<organism evidence="2 3">
    <name type="scientific">Vigna angularis var. angularis</name>
    <dbReference type="NCBI Taxonomy" id="157739"/>
    <lineage>
        <taxon>Eukaryota</taxon>
        <taxon>Viridiplantae</taxon>
        <taxon>Streptophyta</taxon>
        <taxon>Embryophyta</taxon>
        <taxon>Tracheophyta</taxon>
        <taxon>Spermatophyta</taxon>
        <taxon>Magnoliopsida</taxon>
        <taxon>eudicotyledons</taxon>
        <taxon>Gunneridae</taxon>
        <taxon>Pentapetalae</taxon>
        <taxon>rosids</taxon>
        <taxon>fabids</taxon>
        <taxon>Fabales</taxon>
        <taxon>Fabaceae</taxon>
        <taxon>Papilionoideae</taxon>
        <taxon>50 kb inversion clade</taxon>
        <taxon>NPAAA clade</taxon>
        <taxon>indigoferoid/millettioid clade</taxon>
        <taxon>Phaseoleae</taxon>
        <taxon>Vigna</taxon>
    </lineage>
</organism>
<evidence type="ECO:0000313" key="3">
    <source>
        <dbReference type="Proteomes" id="UP000291084"/>
    </source>
</evidence>
<protein>
    <submittedName>
        <fullName evidence="2">Uncharacterized protein</fullName>
    </submittedName>
</protein>
<keyword evidence="1" id="KW-0472">Membrane</keyword>
<name>A0A0S3R9S9_PHAAN</name>
<gene>
    <name evidence="2" type="primary">Vigan.01G550600</name>
    <name evidence="2" type="ORF">VIGAN_01550600</name>
</gene>
<sequence length="71" mass="8415">FMKSFLNHFLSTDLSHSFIVIFFCSLAFTRFFWTCLNYLGEQYTMFSRRSQLFFISNIGIAIFIRGMACQT</sequence>